<proteinExistence type="predicted"/>
<dbReference type="eggNOG" id="ENOG502SSNJ">
    <property type="taxonomic scope" value="Eukaryota"/>
</dbReference>
<protein>
    <submittedName>
        <fullName evidence="1 2">Uncharacterized protein</fullName>
    </submittedName>
</protein>
<dbReference type="Proteomes" id="UP000015101">
    <property type="component" value="Unassembled WGS sequence"/>
</dbReference>
<dbReference type="Gene3D" id="3.40.50.150">
    <property type="entry name" value="Vaccinia Virus protein VP39"/>
    <property type="match status" value="1"/>
</dbReference>
<dbReference type="GeneID" id="20201871"/>
<dbReference type="KEGG" id="hro:HELRODRAFT_167267"/>
<evidence type="ECO:0000313" key="1">
    <source>
        <dbReference type="EMBL" id="ESO10769.1"/>
    </source>
</evidence>
<dbReference type="RefSeq" id="XP_009011038.1">
    <property type="nucleotide sequence ID" value="XM_009012790.1"/>
</dbReference>
<dbReference type="SUPFAM" id="SSF53335">
    <property type="entry name" value="S-adenosyl-L-methionine-dependent methyltransferases"/>
    <property type="match status" value="1"/>
</dbReference>
<dbReference type="HOGENOM" id="CLU_974114_0_0_1"/>
<dbReference type="InParanoid" id="T1EZ71"/>
<dbReference type="AlphaFoldDB" id="T1EZ71"/>
<dbReference type="EMBL" id="AMQM01002742">
    <property type="status" value="NOT_ANNOTATED_CDS"/>
    <property type="molecule type" value="Genomic_DNA"/>
</dbReference>
<evidence type="ECO:0000313" key="3">
    <source>
        <dbReference type="Proteomes" id="UP000015101"/>
    </source>
</evidence>
<dbReference type="EMBL" id="KB095858">
    <property type="protein sequence ID" value="ESO10769.1"/>
    <property type="molecule type" value="Genomic_DNA"/>
</dbReference>
<evidence type="ECO:0000313" key="2">
    <source>
        <dbReference type="EnsemblMetazoa" id="HelroP167267"/>
    </source>
</evidence>
<reference evidence="2" key="3">
    <citation type="submission" date="2015-06" db="UniProtKB">
        <authorList>
            <consortium name="EnsemblMetazoa"/>
        </authorList>
    </citation>
    <scope>IDENTIFICATION</scope>
</reference>
<reference evidence="3" key="1">
    <citation type="submission" date="2012-12" db="EMBL/GenBank/DDBJ databases">
        <authorList>
            <person name="Hellsten U."/>
            <person name="Grimwood J."/>
            <person name="Chapman J.A."/>
            <person name="Shapiro H."/>
            <person name="Aerts A."/>
            <person name="Otillar R.P."/>
            <person name="Terry A.Y."/>
            <person name="Boore J.L."/>
            <person name="Simakov O."/>
            <person name="Marletaz F."/>
            <person name="Cho S.-J."/>
            <person name="Edsinger-Gonzales E."/>
            <person name="Havlak P."/>
            <person name="Kuo D.-H."/>
            <person name="Larsson T."/>
            <person name="Lv J."/>
            <person name="Arendt D."/>
            <person name="Savage R."/>
            <person name="Osoegawa K."/>
            <person name="de Jong P."/>
            <person name="Lindberg D.R."/>
            <person name="Seaver E.C."/>
            <person name="Weisblat D.A."/>
            <person name="Putnam N.H."/>
            <person name="Grigoriev I.V."/>
            <person name="Rokhsar D.S."/>
        </authorList>
    </citation>
    <scope>NUCLEOTIDE SEQUENCE</scope>
</reference>
<dbReference type="OrthoDB" id="10200085at2759"/>
<dbReference type="CTD" id="20201871"/>
<dbReference type="EnsemblMetazoa" id="HelroT167267">
    <property type="protein sequence ID" value="HelroP167267"/>
    <property type="gene ID" value="HelroG167267"/>
</dbReference>
<organism evidence="2 3">
    <name type="scientific">Helobdella robusta</name>
    <name type="common">Californian leech</name>
    <dbReference type="NCBI Taxonomy" id="6412"/>
    <lineage>
        <taxon>Eukaryota</taxon>
        <taxon>Metazoa</taxon>
        <taxon>Spiralia</taxon>
        <taxon>Lophotrochozoa</taxon>
        <taxon>Annelida</taxon>
        <taxon>Clitellata</taxon>
        <taxon>Hirudinea</taxon>
        <taxon>Rhynchobdellida</taxon>
        <taxon>Glossiphoniidae</taxon>
        <taxon>Helobdella</taxon>
    </lineage>
</organism>
<name>T1EZ71_HELRO</name>
<keyword evidence="3" id="KW-1185">Reference proteome</keyword>
<sequence>MSHKVIYPTALKIFRNRHSEKKVLSELMDKLPERCSNLKDATTCLSIGTGYGDYDIDFIEKCLPNLKKFIAIEIDGDCVKEVKENLYTRFKNKFEVEVFEMPVENFFDLYETVINDFDGEKNKAEKYSFNSRCKEVLNGEVDAILAFHIIHFLAEKERKRFYNLCFDHWLRPKTGQLFFTGCDENNSLNHLLSEAKSPVILSSEIIVNELKNGGKNVVEEFPYNCPIDYSSFDVDIRRFLNFTFQHSGATETSIEEAMKVIAPNGWSEYPCNFCIARKA</sequence>
<dbReference type="InterPro" id="IPR029063">
    <property type="entry name" value="SAM-dependent_MTases_sf"/>
</dbReference>
<accession>T1EZ71</accession>
<gene>
    <name evidence="2" type="primary">20201871</name>
    <name evidence="1" type="ORF">HELRODRAFT_167267</name>
</gene>
<reference evidence="1 3" key="2">
    <citation type="journal article" date="2013" name="Nature">
        <title>Insights into bilaterian evolution from three spiralian genomes.</title>
        <authorList>
            <person name="Simakov O."/>
            <person name="Marletaz F."/>
            <person name="Cho S.J."/>
            <person name="Edsinger-Gonzales E."/>
            <person name="Havlak P."/>
            <person name="Hellsten U."/>
            <person name="Kuo D.H."/>
            <person name="Larsson T."/>
            <person name="Lv J."/>
            <person name="Arendt D."/>
            <person name="Savage R."/>
            <person name="Osoegawa K."/>
            <person name="de Jong P."/>
            <person name="Grimwood J."/>
            <person name="Chapman J.A."/>
            <person name="Shapiro H."/>
            <person name="Aerts A."/>
            <person name="Otillar R.P."/>
            <person name="Terry A.Y."/>
            <person name="Boore J.L."/>
            <person name="Grigoriev I.V."/>
            <person name="Lindberg D.R."/>
            <person name="Seaver E.C."/>
            <person name="Weisblat D.A."/>
            <person name="Putnam N.H."/>
            <person name="Rokhsar D.S."/>
        </authorList>
    </citation>
    <scope>NUCLEOTIDE SEQUENCE</scope>
</reference>